<evidence type="ECO:0000256" key="11">
    <source>
        <dbReference type="ARBA" id="ARBA00049558"/>
    </source>
</evidence>
<gene>
    <name evidence="17" type="primary">cdd</name>
    <name evidence="17" type="ORF">C4B25_02840</name>
</gene>
<dbReference type="AlphaFoldDB" id="A0A4V2NI03"/>
<evidence type="ECO:0000256" key="12">
    <source>
        <dbReference type="PIRSR" id="PIRSR606262-1"/>
    </source>
</evidence>
<dbReference type="Gene3D" id="3.40.140.10">
    <property type="entry name" value="Cytidine Deaminase, domain 2"/>
    <property type="match status" value="1"/>
</dbReference>
<dbReference type="NCBIfam" id="TIGR01354">
    <property type="entry name" value="cyt_deam_tetra"/>
    <property type="match status" value="1"/>
</dbReference>
<dbReference type="PROSITE" id="PS51747">
    <property type="entry name" value="CYT_DCMP_DEAMINASES_2"/>
    <property type="match status" value="1"/>
</dbReference>
<evidence type="ECO:0000256" key="10">
    <source>
        <dbReference type="ARBA" id="ARBA00049252"/>
    </source>
</evidence>
<comment type="similarity">
    <text evidence="3 15">Belongs to the cytidine and deoxycytidylate deaminase family.</text>
</comment>
<dbReference type="RefSeq" id="WP_131613545.1">
    <property type="nucleotide sequence ID" value="NZ_PSZP01000020.1"/>
</dbReference>
<keyword evidence="6 14" id="KW-0479">Metal-binding</keyword>
<organism evidence="17 18">
    <name type="scientific">Mycoplasma todarodis</name>
    <dbReference type="NCBI Taxonomy" id="1937191"/>
    <lineage>
        <taxon>Bacteria</taxon>
        <taxon>Bacillati</taxon>
        <taxon>Mycoplasmatota</taxon>
        <taxon>Mollicutes</taxon>
        <taxon>Mycoplasmataceae</taxon>
        <taxon>Mycoplasma</taxon>
    </lineage>
</organism>
<comment type="caution">
    <text evidence="17">The sequence shown here is derived from an EMBL/GenBank/DDBJ whole genome shotgun (WGS) entry which is preliminary data.</text>
</comment>
<evidence type="ECO:0000256" key="1">
    <source>
        <dbReference type="ARBA" id="ARBA00001947"/>
    </source>
</evidence>
<dbReference type="CDD" id="cd01283">
    <property type="entry name" value="cytidine_deaminase"/>
    <property type="match status" value="1"/>
</dbReference>
<accession>A0A4V2NI03</accession>
<dbReference type="SUPFAM" id="SSF53927">
    <property type="entry name" value="Cytidine deaminase-like"/>
    <property type="match status" value="1"/>
</dbReference>
<evidence type="ECO:0000256" key="6">
    <source>
        <dbReference type="ARBA" id="ARBA00022723"/>
    </source>
</evidence>
<evidence type="ECO:0000256" key="8">
    <source>
        <dbReference type="ARBA" id="ARBA00022833"/>
    </source>
</evidence>
<comment type="catalytic activity">
    <reaction evidence="10 15">
        <text>2'-deoxycytidine + H2O + H(+) = 2'-deoxyuridine + NH4(+)</text>
        <dbReference type="Rhea" id="RHEA:13433"/>
        <dbReference type="ChEBI" id="CHEBI:15377"/>
        <dbReference type="ChEBI" id="CHEBI:15378"/>
        <dbReference type="ChEBI" id="CHEBI:15698"/>
        <dbReference type="ChEBI" id="CHEBI:16450"/>
        <dbReference type="ChEBI" id="CHEBI:28938"/>
        <dbReference type="EC" id="3.5.4.5"/>
    </reaction>
</comment>
<feature type="binding site" evidence="13">
    <location>
        <begin position="38"/>
        <end position="44"/>
    </location>
    <ligand>
        <name>substrate</name>
    </ligand>
</feature>
<evidence type="ECO:0000256" key="14">
    <source>
        <dbReference type="PIRSR" id="PIRSR606262-3"/>
    </source>
</evidence>
<dbReference type="EMBL" id="PSZP01000020">
    <property type="protein sequence ID" value="TCG10848.1"/>
    <property type="molecule type" value="Genomic_DNA"/>
</dbReference>
<evidence type="ECO:0000256" key="15">
    <source>
        <dbReference type="RuleBase" id="RU364006"/>
    </source>
</evidence>
<dbReference type="InterPro" id="IPR006262">
    <property type="entry name" value="Cyt_deam_tetra"/>
</dbReference>
<dbReference type="GO" id="GO:0004126">
    <property type="term" value="F:cytidine deaminase activity"/>
    <property type="evidence" value="ECO:0007669"/>
    <property type="project" value="UniProtKB-UniRule"/>
</dbReference>
<feature type="active site" description="Proton donor" evidence="12">
    <location>
        <position position="51"/>
    </location>
</feature>
<evidence type="ECO:0000313" key="17">
    <source>
        <dbReference type="EMBL" id="TCG10848.1"/>
    </source>
</evidence>
<evidence type="ECO:0000259" key="16">
    <source>
        <dbReference type="PROSITE" id="PS51747"/>
    </source>
</evidence>
<evidence type="ECO:0000256" key="4">
    <source>
        <dbReference type="ARBA" id="ARBA00012783"/>
    </source>
</evidence>
<dbReference type="InterPro" id="IPR016193">
    <property type="entry name" value="Cytidine_deaminase-like"/>
</dbReference>
<dbReference type="OrthoDB" id="9795347at2"/>
<keyword evidence="7 15" id="KW-0378">Hydrolase</keyword>
<dbReference type="PROSITE" id="PS00903">
    <property type="entry name" value="CYT_DCMP_DEAMINASES_1"/>
    <property type="match status" value="1"/>
</dbReference>
<dbReference type="GO" id="GO:0072527">
    <property type="term" value="P:pyrimidine-containing compound metabolic process"/>
    <property type="evidence" value="ECO:0007669"/>
    <property type="project" value="UniProtKB-ARBA"/>
</dbReference>
<evidence type="ECO:0000256" key="2">
    <source>
        <dbReference type="ARBA" id="ARBA00003949"/>
    </source>
</evidence>
<sequence>MVLDKLKELQENAYAPYSNFRVAAILIDKEGKEWKGVNVESASYAPTNCGERSALFSAISNGVKAKEFKEIHIIGGSEDKIISPCGVCRQVMIELMPIEAKVFQYSVNGEVRINTVGELLPFGFDKGDLE</sequence>
<comment type="function">
    <text evidence="2 15">This enzyme scavenges exogenous and endogenous cytidine and 2'-deoxycytidine for UMP synthesis.</text>
</comment>
<evidence type="ECO:0000256" key="3">
    <source>
        <dbReference type="ARBA" id="ARBA00006576"/>
    </source>
</evidence>
<comment type="catalytic activity">
    <reaction evidence="11 15">
        <text>cytidine + H2O + H(+) = uridine + NH4(+)</text>
        <dbReference type="Rhea" id="RHEA:16069"/>
        <dbReference type="ChEBI" id="CHEBI:15377"/>
        <dbReference type="ChEBI" id="CHEBI:15378"/>
        <dbReference type="ChEBI" id="CHEBI:16704"/>
        <dbReference type="ChEBI" id="CHEBI:17562"/>
        <dbReference type="ChEBI" id="CHEBI:28938"/>
        <dbReference type="EC" id="3.5.4.5"/>
    </reaction>
</comment>
<evidence type="ECO:0000256" key="9">
    <source>
        <dbReference type="ARBA" id="ARBA00032005"/>
    </source>
</evidence>
<dbReference type="InterPro" id="IPR050202">
    <property type="entry name" value="Cyt/Deoxycyt_deaminase"/>
</dbReference>
<feature type="domain" description="CMP/dCMP-type deaminase" evidence="16">
    <location>
        <begin position="1"/>
        <end position="127"/>
    </location>
</feature>
<dbReference type="GO" id="GO:0008270">
    <property type="term" value="F:zinc ion binding"/>
    <property type="evidence" value="ECO:0007669"/>
    <property type="project" value="UniProtKB-UniRule"/>
</dbReference>
<dbReference type="Pfam" id="PF00383">
    <property type="entry name" value="dCMP_cyt_deam_1"/>
    <property type="match status" value="1"/>
</dbReference>
<dbReference type="InterPro" id="IPR002125">
    <property type="entry name" value="CMP_dCMP_dom"/>
</dbReference>
<dbReference type="GO" id="GO:0005829">
    <property type="term" value="C:cytosol"/>
    <property type="evidence" value="ECO:0007669"/>
    <property type="project" value="TreeGrafter"/>
</dbReference>
<evidence type="ECO:0000256" key="7">
    <source>
        <dbReference type="ARBA" id="ARBA00022801"/>
    </source>
</evidence>
<evidence type="ECO:0000313" key="18">
    <source>
        <dbReference type="Proteomes" id="UP000291072"/>
    </source>
</evidence>
<feature type="binding site" evidence="14">
    <location>
        <position position="85"/>
    </location>
    <ligand>
        <name>Zn(2+)</name>
        <dbReference type="ChEBI" id="CHEBI:29105"/>
        <note>catalytic</note>
    </ligand>
</feature>
<evidence type="ECO:0000256" key="5">
    <source>
        <dbReference type="ARBA" id="ARBA00018266"/>
    </source>
</evidence>
<keyword evidence="18" id="KW-1185">Reference proteome</keyword>
<protein>
    <recommendedName>
        <fullName evidence="5 15">Cytidine deaminase</fullName>
        <ecNumber evidence="4 15">3.5.4.5</ecNumber>
    </recommendedName>
    <alternativeName>
        <fullName evidence="9 15">Cytidine aminohydrolase</fullName>
    </alternativeName>
</protein>
<evidence type="ECO:0000256" key="13">
    <source>
        <dbReference type="PIRSR" id="PIRSR606262-2"/>
    </source>
</evidence>
<dbReference type="EC" id="3.5.4.5" evidence="4 15"/>
<dbReference type="GO" id="GO:0055086">
    <property type="term" value="P:nucleobase-containing small molecule metabolic process"/>
    <property type="evidence" value="ECO:0007669"/>
    <property type="project" value="UniProtKB-ARBA"/>
</dbReference>
<feature type="binding site" evidence="14">
    <location>
        <position position="49"/>
    </location>
    <ligand>
        <name>Zn(2+)</name>
        <dbReference type="ChEBI" id="CHEBI:29105"/>
        <note>catalytic</note>
    </ligand>
</feature>
<name>A0A4V2NI03_9MOLU</name>
<dbReference type="GO" id="GO:0042802">
    <property type="term" value="F:identical protein binding"/>
    <property type="evidence" value="ECO:0007669"/>
    <property type="project" value="UniProtKB-ARBA"/>
</dbReference>
<comment type="cofactor">
    <cofactor evidence="1 14 15">
        <name>Zn(2+)</name>
        <dbReference type="ChEBI" id="CHEBI:29105"/>
    </cofactor>
</comment>
<dbReference type="PANTHER" id="PTHR11644:SF2">
    <property type="entry name" value="CYTIDINE DEAMINASE"/>
    <property type="match status" value="1"/>
</dbReference>
<feature type="binding site" evidence="14">
    <location>
        <position position="88"/>
    </location>
    <ligand>
        <name>Zn(2+)</name>
        <dbReference type="ChEBI" id="CHEBI:29105"/>
        <note>catalytic</note>
    </ligand>
</feature>
<dbReference type="InterPro" id="IPR016192">
    <property type="entry name" value="APOBEC/CMP_deaminase_Zn-bd"/>
</dbReference>
<dbReference type="Proteomes" id="UP000291072">
    <property type="component" value="Unassembled WGS sequence"/>
</dbReference>
<proteinExistence type="inferred from homology"/>
<keyword evidence="8 14" id="KW-0862">Zinc</keyword>
<dbReference type="PANTHER" id="PTHR11644">
    <property type="entry name" value="CYTIDINE DEAMINASE"/>
    <property type="match status" value="1"/>
</dbReference>
<dbReference type="NCBIfam" id="NF004064">
    <property type="entry name" value="PRK05578.1"/>
    <property type="match status" value="1"/>
</dbReference>
<reference evidence="17 18" key="1">
    <citation type="submission" date="2018-02" db="EMBL/GenBank/DDBJ databases">
        <title>Mycoplasma marinum and Mycoplasma todarodis sp. nov., moderately halophilic and psychrotolerant mycoplasmas isolated from cephalopods.</title>
        <authorList>
            <person name="Viver T."/>
        </authorList>
    </citation>
    <scope>NUCLEOTIDE SEQUENCE [LARGE SCALE GENOMIC DNA]</scope>
    <source>
        <strain evidence="17 18">5H</strain>
    </source>
</reference>